<dbReference type="InParanoid" id="A0A0H2SEX7"/>
<reference evidence="2 3" key="1">
    <citation type="submission" date="2015-04" db="EMBL/GenBank/DDBJ databases">
        <title>Complete genome sequence of Schizopora paradoxa KUC8140, a cosmopolitan wood degrader in East Asia.</title>
        <authorList>
            <consortium name="DOE Joint Genome Institute"/>
            <person name="Min B."/>
            <person name="Park H."/>
            <person name="Jang Y."/>
            <person name="Kim J.-J."/>
            <person name="Kim K.H."/>
            <person name="Pangilinan J."/>
            <person name="Lipzen A."/>
            <person name="Riley R."/>
            <person name="Grigoriev I.V."/>
            <person name="Spatafora J.W."/>
            <person name="Choi I.-G."/>
        </authorList>
    </citation>
    <scope>NUCLEOTIDE SEQUENCE [LARGE SCALE GENOMIC DNA]</scope>
    <source>
        <strain evidence="2 3">KUC8140</strain>
    </source>
</reference>
<evidence type="ECO:0000313" key="2">
    <source>
        <dbReference type="EMBL" id="KLO15616.1"/>
    </source>
</evidence>
<sequence>MIFLRPTVRTAALAGRHVQAEIADSFLRDGFHALRPERLHDYYHDDHRASTLPACGMRPRRLPPNVCSNRDVHHPIPLVHPGPDLRPGCRRSLPSPSQRRLPSSSRRRGACRQRWYSLPSCCRHDASRSHRRLLTGLIFFWRRAISDCVTIICVERRDCMHCKRSTAHHVSDILCTLSSIRRYLIVPQRHIALILWSFYSTRTYAG</sequence>
<proteinExistence type="predicted"/>
<keyword evidence="3" id="KW-1185">Reference proteome</keyword>
<protein>
    <submittedName>
        <fullName evidence="2">Uncharacterized protein</fullName>
    </submittedName>
</protein>
<dbReference type="EMBL" id="KQ085927">
    <property type="protein sequence ID" value="KLO15616.1"/>
    <property type="molecule type" value="Genomic_DNA"/>
</dbReference>
<feature type="compositionally biased region" description="Low complexity" evidence="1">
    <location>
        <begin position="90"/>
        <end position="104"/>
    </location>
</feature>
<accession>A0A0H2SEX7</accession>
<dbReference type="Proteomes" id="UP000053477">
    <property type="component" value="Unassembled WGS sequence"/>
</dbReference>
<feature type="region of interest" description="Disordered" evidence="1">
    <location>
        <begin position="83"/>
        <end position="106"/>
    </location>
</feature>
<name>A0A0H2SEX7_9AGAM</name>
<evidence type="ECO:0000256" key="1">
    <source>
        <dbReference type="SAM" id="MobiDB-lite"/>
    </source>
</evidence>
<organism evidence="2 3">
    <name type="scientific">Schizopora paradoxa</name>
    <dbReference type="NCBI Taxonomy" id="27342"/>
    <lineage>
        <taxon>Eukaryota</taxon>
        <taxon>Fungi</taxon>
        <taxon>Dikarya</taxon>
        <taxon>Basidiomycota</taxon>
        <taxon>Agaricomycotina</taxon>
        <taxon>Agaricomycetes</taxon>
        <taxon>Hymenochaetales</taxon>
        <taxon>Schizoporaceae</taxon>
        <taxon>Schizopora</taxon>
    </lineage>
</organism>
<gene>
    <name evidence="2" type="ORF">SCHPADRAFT_256588</name>
</gene>
<evidence type="ECO:0000313" key="3">
    <source>
        <dbReference type="Proteomes" id="UP000053477"/>
    </source>
</evidence>
<dbReference type="AlphaFoldDB" id="A0A0H2SEX7"/>